<dbReference type="PRINTS" id="PR00385">
    <property type="entry name" value="P450"/>
</dbReference>
<dbReference type="InterPro" id="IPR002403">
    <property type="entry name" value="Cyt_P450_E_grp-IV"/>
</dbReference>
<keyword evidence="11" id="KW-1185">Reference proteome</keyword>
<keyword evidence="6" id="KW-0560">Oxidoreductase</keyword>
<dbReference type="Proteomes" id="UP001603857">
    <property type="component" value="Unassembled WGS sequence"/>
</dbReference>
<evidence type="ECO:0000256" key="8">
    <source>
        <dbReference type="ARBA" id="ARBA00023136"/>
    </source>
</evidence>
<keyword evidence="5" id="KW-1133">Transmembrane helix</keyword>
<keyword evidence="7 9" id="KW-0408">Iron</keyword>
<dbReference type="AlphaFoldDB" id="A0ABD1MD24"/>
<evidence type="ECO:0000256" key="3">
    <source>
        <dbReference type="ARBA" id="ARBA00022692"/>
    </source>
</evidence>
<evidence type="ECO:0000256" key="7">
    <source>
        <dbReference type="ARBA" id="ARBA00023004"/>
    </source>
</evidence>
<sequence>MNSSFFVIGKVVNETLRLGNVVRFLHRKAIKDVRYKGYDIPRGWKVLPVVSAVNMDPSLFDQPHQFNPWRWQGNSKSGSLEKGRNNWMPFGGGSRMCTGSDLAKLEIGVFIHHLVLNCNWQLAEPDPPLAYPFVDFPKGLPIKAQIHTLI</sequence>
<evidence type="ECO:0008006" key="12">
    <source>
        <dbReference type="Google" id="ProtNLM"/>
    </source>
</evidence>
<proteinExistence type="inferred from homology"/>
<dbReference type="Pfam" id="PF00067">
    <property type="entry name" value="p450"/>
    <property type="match status" value="1"/>
</dbReference>
<dbReference type="PRINTS" id="PR00465">
    <property type="entry name" value="EP450IV"/>
</dbReference>
<evidence type="ECO:0000256" key="9">
    <source>
        <dbReference type="PIRSR" id="PIRSR602403-1"/>
    </source>
</evidence>
<evidence type="ECO:0000256" key="4">
    <source>
        <dbReference type="ARBA" id="ARBA00022723"/>
    </source>
</evidence>
<evidence type="ECO:0000256" key="1">
    <source>
        <dbReference type="ARBA" id="ARBA00004167"/>
    </source>
</evidence>
<dbReference type="SUPFAM" id="SSF48264">
    <property type="entry name" value="Cytochrome P450"/>
    <property type="match status" value="1"/>
</dbReference>
<evidence type="ECO:0000313" key="11">
    <source>
        <dbReference type="Proteomes" id="UP001603857"/>
    </source>
</evidence>
<dbReference type="PANTHER" id="PTHR24286">
    <property type="entry name" value="CYTOCHROME P450 26"/>
    <property type="match status" value="1"/>
</dbReference>
<keyword evidence="4 9" id="KW-0479">Metal-binding</keyword>
<dbReference type="EMBL" id="JBGMDY010000005">
    <property type="protein sequence ID" value="KAL2333700.1"/>
    <property type="molecule type" value="Genomic_DNA"/>
</dbReference>
<comment type="caution">
    <text evidence="10">The sequence shown here is derived from an EMBL/GenBank/DDBJ whole genome shotgun (WGS) entry which is preliminary data.</text>
</comment>
<organism evidence="10 11">
    <name type="scientific">Flemingia macrophylla</name>
    <dbReference type="NCBI Taxonomy" id="520843"/>
    <lineage>
        <taxon>Eukaryota</taxon>
        <taxon>Viridiplantae</taxon>
        <taxon>Streptophyta</taxon>
        <taxon>Embryophyta</taxon>
        <taxon>Tracheophyta</taxon>
        <taxon>Spermatophyta</taxon>
        <taxon>Magnoliopsida</taxon>
        <taxon>eudicotyledons</taxon>
        <taxon>Gunneridae</taxon>
        <taxon>Pentapetalae</taxon>
        <taxon>rosids</taxon>
        <taxon>fabids</taxon>
        <taxon>Fabales</taxon>
        <taxon>Fabaceae</taxon>
        <taxon>Papilionoideae</taxon>
        <taxon>50 kb inversion clade</taxon>
        <taxon>NPAAA clade</taxon>
        <taxon>indigoferoid/millettioid clade</taxon>
        <taxon>Phaseoleae</taxon>
        <taxon>Flemingia</taxon>
    </lineage>
</organism>
<reference evidence="10 11" key="1">
    <citation type="submission" date="2024-08" db="EMBL/GenBank/DDBJ databases">
        <title>Insights into the chromosomal genome structure of Flemingia macrophylla.</title>
        <authorList>
            <person name="Ding Y."/>
            <person name="Zhao Y."/>
            <person name="Bi W."/>
            <person name="Wu M."/>
            <person name="Zhao G."/>
            <person name="Gong Y."/>
            <person name="Li W."/>
            <person name="Zhang P."/>
        </authorList>
    </citation>
    <scope>NUCLEOTIDE SEQUENCE [LARGE SCALE GENOMIC DNA]</scope>
    <source>
        <strain evidence="10">DYQJB</strain>
        <tissue evidence="10">Leaf</tissue>
    </source>
</reference>
<dbReference type="GO" id="GO:0016020">
    <property type="term" value="C:membrane"/>
    <property type="evidence" value="ECO:0007669"/>
    <property type="project" value="UniProtKB-SubCell"/>
</dbReference>
<dbReference type="Gene3D" id="1.10.630.10">
    <property type="entry name" value="Cytochrome P450"/>
    <property type="match status" value="1"/>
</dbReference>
<keyword evidence="8" id="KW-0472">Membrane</keyword>
<evidence type="ECO:0000313" key="10">
    <source>
        <dbReference type="EMBL" id="KAL2333700.1"/>
    </source>
</evidence>
<comment type="cofactor">
    <cofactor evidence="9">
        <name>heme</name>
        <dbReference type="ChEBI" id="CHEBI:30413"/>
    </cofactor>
</comment>
<protein>
    <recommendedName>
        <fullName evidence="12">Cytochrome P450</fullName>
    </recommendedName>
</protein>
<accession>A0ABD1MD24</accession>
<dbReference type="GO" id="GO:0006629">
    <property type="term" value="P:lipid metabolic process"/>
    <property type="evidence" value="ECO:0007669"/>
    <property type="project" value="UniProtKB-ARBA"/>
</dbReference>
<comment type="similarity">
    <text evidence="2">Belongs to the cytochrome P450 family.</text>
</comment>
<name>A0ABD1MD24_9FABA</name>
<dbReference type="InterPro" id="IPR001128">
    <property type="entry name" value="Cyt_P450"/>
</dbReference>
<gene>
    <name evidence="10" type="ORF">Fmac_014913</name>
</gene>
<dbReference type="PANTHER" id="PTHR24286:SF194">
    <property type="entry name" value="STEROID (22S)-HYDROXYLASE"/>
    <property type="match status" value="1"/>
</dbReference>
<feature type="binding site" description="axial binding residue" evidence="9">
    <location>
        <position position="97"/>
    </location>
    <ligand>
        <name>heme</name>
        <dbReference type="ChEBI" id="CHEBI:30413"/>
    </ligand>
    <ligandPart>
        <name>Fe</name>
        <dbReference type="ChEBI" id="CHEBI:18248"/>
    </ligandPart>
</feature>
<evidence type="ECO:0000256" key="6">
    <source>
        <dbReference type="ARBA" id="ARBA00023002"/>
    </source>
</evidence>
<evidence type="ECO:0000256" key="5">
    <source>
        <dbReference type="ARBA" id="ARBA00022989"/>
    </source>
</evidence>
<comment type="subcellular location">
    <subcellularLocation>
        <location evidence="1">Membrane</location>
        <topology evidence="1">Single-pass membrane protein</topology>
    </subcellularLocation>
</comment>
<dbReference type="InterPro" id="IPR036396">
    <property type="entry name" value="Cyt_P450_sf"/>
</dbReference>
<keyword evidence="9" id="KW-0349">Heme</keyword>
<dbReference type="GO" id="GO:0046872">
    <property type="term" value="F:metal ion binding"/>
    <property type="evidence" value="ECO:0007669"/>
    <property type="project" value="UniProtKB-KW"/>
</dbReference>
<dbReference type="GO" id="GO:0016491">
    <property type="term" value="F:oxidoreductase activity"/>
    <property type="evidence" value="ECO:0007669"/>
    <property type="project" value="UniProtKB-KW"/>
</dbReference>
<keyword evidence="3" id="KW-0812">Transmembrane</keyword>
<evidence type="ECO:0000256" key="2">
    <source>
        <dbReference type="ARBA" id="ARBA00010617"/>
    </source>
</evidence>